<dbReference type="PATRIC" id="fig|1288298.3.peg.457"/>
<dbReference type="RefSeq" id="WP_037276619.1">
    <property type="nucleotide sequence ID" value="NZ_KN293991.1"/>
</dbReference>
<organism evidence="5 6">
    <name type="scientific">Roseovarius mucosus DSM 17069</name>
    <dbReference type="NCBI Taxonomy" id="1288298"/>
    <lineage>
        <taxon>Bacteria</taxon>
        <taxon>Pseudomonadati</taxon>
        <taxon>Pseudomonadota</taxon>
        <taxon>Alphaproteobacteria</taxon>
        <taxon>Rhodobacterales</taxon>
        <taxon>Roseobacteraceae</taxon>
        <taxon>Roseovarius</taxon>
    </lineage>
</organism>
<dbReference type="EMBL" id="AONH01000001">
    <property type="protein sequence ID" value="KGM89860.1"/>
    <property type="molecule type" value="Genomic_DNA"/>
</dbReference>
<sequence>MRPKVDPEAVARLRRSPWFDAAWYARAYADVARLPLDPATHYAWIGAYLARDPGPQFAARAYLASNPDVAAAGLDPLTHYQSAGRAEGRAAHPGAGPARAPAALRRLRHLRDLLETGGLDAGPRAALAEMAMGEADPEAAAGAAEALGLMALHRGEVAEARAWLARRQEISAAALARLAPVMAIAAARDGDRAAAEALVEQAPASPALHLARIWWAGTEAEALSSLNAALGLAGHAPVALADGAGALMDRLIPATPGGGGAAQGPLVSVLMAAHDSAATIETALRAMQAQSWRAFELLVIDDASTDATADIVAAHAARDPRIRLIRLAQNRGAYGARNAGLAEARGRFVTLHDADDWSHPDRLRLQVEFLLGNPGHVGCLSQQARCLPDLRPCRWTGTGALIFENMTSLMLPTDLVRDCLGEWDAVRVSADSELLRRVRHLFGESAVAAPETGPLALQRASGESATGEGATGMDWFYYGVRREYYEAQRHHHARAAHLWYRPGGARPFPAPARLCSGGAEVTCDRVYAGLMTMRDAGVTQLLHWLAEDRAAGRRAGLVPLYDLSMSEEAGLSLHPSLRDLVDGVAVRVLCHGEVVRCARYRRLPGQTVTEPHRYLPVVVENDQTVLSPGAVPAQEVTETP</sequence>
<proteinExistence type="inferred from homology"/>
<gene>
    <name evidence="5" type="ORF">rosmuc_00458</name>
</gene>
<evidence type="ECO:0000256" key="3">
    <source>
        <dbReference type="ARBA" id="ARBA00022679"/>
    </source>
</evidence>
<comment type="caution">
    <text evidence="5">The sequence shown here is derived from an EMBL/GenBank/DDBJ whole genome shotgun (WGS) entry which is preliminary data.</text>
</comment>
<dbReference type="eggNOG" id="COG1215">
    <property type="taxonomic scope" value="Bacteria"/>
</dbReference>
<comment type="similarity">
    <text evidence="1">Belongs to the glycosyltransferase 2 family.</text>
</comment>
<evidence type="ECO:0000259" key="4">
    <source>
        <dbReference type="Pfam" id="PF00535"/>
    </source>
</evidence>
<dbReference type="Gene3D" id="3.90.550.10">
    <property type="entry name" value="Spore Coat Polysaccharide Biosynthesis Protein SpsA, Chain A"/>
    <property type="match status" value="1"/>
</dbReference>
<evidence type="ECO:0000313" key="6">
    <source>
        <dbReference type="Proteomes" id="UP000030021"/>
    </source>
</evidence>
<dbReference type="PANTHER" id="PTHR43685:SF5">
    <property type="entry name" value="GLYCOSYLTRANSFERASE EPSE-RELATED"/>
    <property type="match status" value="1"/>
</dbReference>
<dbReference type="InterPro" id="IPR029044">
    <property type="entry name" value="Nucleotide-diphossugar_trans"/>
</dbReference>
<dbReference type="Proteomes" id="UP000030021">
    <property type="component" value="Unassembled WGS sequence"/>
</dbReference>
<dbReference type="PANTHER" id="PTHR43685">
    <property type="entry name" value="GLYCOSYLTRANSFERASE"/>
    <property type="match status" value="1"/>
</dbReference>
<dbReference type="Pfam" id="PF00535">
    <property type="entry name" value="Glycos_transf_2"/>
    <property type="match status" value="1"/>
</dbReference>
<dbReference type="GO" id="GO:0016757">
    <property type="term" value="F:glycosyltransferase activity"/>
    <property type="evidence" value="ECO:0007669"/>
    <property type="project" value="UniProtKB-KW"/>
</dbReference>
<evidence type="ECO:0000313" key="5">
    <source>
        <dbReference type="EMBL" id="KGM89860.1"/>
    </source>
</evidence>
<feature type="domain" description="Glycosyltransferase 2-like" evidence="4">
    <location>
        <begin position="268"/>
        <end position="375"/>
    </location>
</feature>
<dbReference type="CDD" id="cd00761">
    <property type="entry name" value="Glyco_tranf_GTA_type"/>
    <property type="match status" value="1"/>
</dbReference>
<dbReference type="SUPFAM" id="SSF53448">
    <property type="entry name" value="Nucleotide-diphospho-sugar transferases"/>
    <property type="match status" value="1"/>
</dbReference>
<protein>
    <submittedName>
        <fullName evidence="5">Glycosyltransferase involved in cell wall biogenesis</fullName>
    </submittedName>
</protein>
<dbReference type="eggNOG" id="COG0438">
    <property type="taxonomic scope" value="Bacteria"/>
</dbReference>
<dbReference type="STRING" id="215743.ROSMUCSMR3_01820"/>
<reference evidence="5 6" key="1">
    <citation type="submission" date="2013-01" db="EMBL/GenBank/DDBJ databases">
        <authorList>
            <person name="Fiebig A."/>
            <person name="Goeker M."/>
            <person name="Klenk H.-P.P."/>
        </authorList>
    </citation>
    <scope>NUCLEOTIDE SEQUENCE [LARGE SCALE GENOMIC DNA]</scope>
    <source>
        <strain evidence="5 6">DSM 17069</strain>
    </source>
</reference>
<evidence type="ECO:0000256" key="1">
    <source>
        <dbReference type="ARBA" id="ARBA00006739"/>
    </source>
</evidence>
<dbReference type="InterPro" id="IPR050834">
    <property type="entry name" value="Glycosyltransf_2"/>
</dbReference>
<dbReference type="AlphaFoldDB" id="A0A0A0HRJ3"/>
<dbReference type="InterPro" id="IPR001173">
    <property type="entry name" value="Glyco_trans_2-like"/>
</dbReference>
<dbReference type="OrthoDB" id="7210452at2"/>
<dbReference type="HOGENOM" id="CLU_017074_1_0_5"/>
<keyword evidence="2" id="KW-0328">Glycosyltransferase</keyword>
<name>A0A0A0HRJ3_9RHOB</name>
<keyword evidence="3 5" id="KW-0808">Transferase</keyword>
<evidence type="ECO:0000256" key="2">
    <source>
        <dbReference type="ARBA" id="ARBA00022676"/>
    </source>
</evidence>
<accession>A0A0A0HRJ3</accession>